<dbReference type="PANTHER" id="PTHR11584:SF369">
    <property type="entry name" value="MITOGEN-ACTIVATED PROTEIN KINASE KINASE KINASE 19-RELATED"/>
    <property type="match status" value="1"/>
</dbReference>
<dbReference type="SMART" id="SM00220">
    <property type="entry name" value="S_TKc"/>
    <property type="match status" value="1"/>
</dbReference>
<dbReference type="OrthoDB" id="4062651at2759"/>
<protein>
    <submittedName>
        <fullName evidence="7">Protein kinase</fullName>
        <ecNumber evidence="7">2.7.11.-</ecNumber>
    </submittedName>
</protein>
<dbReference type="EMBL" id="MKGL01000051">
    <property type="protein sequence ID" value="RNF09265.1"/>
    <property type="molecule type" value="Genomic_DNA"/>
</dbReference>
<dbReference type="PANTHER" id="PTHR11584">
    <property type="entry name" value="SERINE/THREONINE PROTEIN KINASE"/>
    <property type="match status" value="1"/>
</dbReference>
<feature type="domain" description="Protein kinase" evidence="6">
    <location>
        <begin position="1"/>
        <end position="138"/>
    </location>
</feature>
<keyword evidence="5" id="KW-0067">ATP-binding</keyword>
<keyword evidence="1" id="KW-0723">Serine/threonine-protein kinase</keyword>
<dbReference type="Pfam" id="PF00069">
    <property type="entry name" value="Pkinase"/>
    <property type="match status" value="1"/>
</dbReference>
<accession>A0A422NUX0</accession>
<gene>
    <name evidence="7" type="ORF">TraAM80_02308</name>
</gene>
<dbReference type="GeneID" id="40326241"/>
<dbReference type="GO" id="GO:0005524">
    <property type="term" value="F:ATP binding"/>
    <property type="evidence" value="ECO:0007669"/>
    <property type="project" value="UniProtKB-KW"/>
</dbReference>
<dbReference type="OMA" id="NCVFFES"/>
<dbReference type="Gene3D" id="1.10.510.10">
    <property type="entry name" value="Transferase(Phosphotransferase) domain 1"/>
    <property type="match status" value="1"/>
</dbReference>
<comment type="caution">
    <text evidence="7">The sequence shown here is derived from an EMBL/GenBank/DDBJ whole genome shotgun (WGS) entry which is preliminary data.</text>
</comment>
<keyword evidence="3" id="KW-0547">Nucleotide-binding</keyword>
<evidence type="ECO:0000256" key="2">
    <source>
        <dbReference type="ARBA" id="ARBA00022679"/>
    </source>
</evidence>
<dbReference type="EC" id="2.7.11.-" evidence="7"/>
<dbReference type="AlphaFoldDB" id="A0A422NUX0"/>
<dbReference type="RefSeq" id="XP_029240872.1">
    <property type="nucleotide sequence ID" value="XM_029379315.1"/>
</dbReference>
<dbReference type="InterPro" id="IPR011009">
    <property type="entry name" value="Kinase-like_dom_sf"/>
</dbReference>
<keyword evidence="2 7" id="KW-0808">Transferase</keyword>
<dbReference type="SUPFAM" id="SSF56112">
    <property type="entry name" value="Protein kinase-like (PK-like)"/>
    <property type="match status" value="1"/>
</dbReference>
<evidence type="ECO:0000256" key="5">
    <source>
        <dbReference type="ARBA" id="ARBA00022840"/>
    </source>
</evidence>
<dbReference type="Proteomes" id="UP000283634">
    <property type="component" value="Unassembled WGS sequence"/>
</dbReference>
<reference evidence="7 8" key="1">
    <citation type="journal article" date="2018" name="BMC Genomics">
        <title>Genomic comparison of Trypanosoma conorhini and Trypanosoma rangeli to Trypanosoma cruzi strains of high and low virulence.</title>
        <authorList>
            <person name="Bradwell K.R."/>
            <person name="Koparde V.N."/>
            <person name="Matveyev A.V."/>
            <person name="Serrano M.G."/>
            <person name="Alves J.M."/>
            <person name="Parikh H."/>
            <person name="Huang B."/>
            <person name="Lee V."/>
            <person name="Espinosa-Alvarez O."/>
            <person name="Ortiz P.A."/>
            <person name="Costa-Martins A.G."/>
            <person name="Teixeira M.M."/>
            <person name="Buck G.A."/>
        </authorList>
    </citation>
    <scope>NUCLEOTIDE SEQUENCE [LARGE SCALE GENOMIC DNA]</scope>
    <source>
        <strain evidence="7 8">AM80</strain>
    </source>
</reference>
<dbReference type="GO" id="GO:0004674">
    <property type="term" value="F:protein serine/threonine kinase activity"/>
    <property type="evidence" value="ECO:0007669"/>
    <property type="project" value="UniProtKB-KW"/>
</dbReference>
<evidence type="ECO:0000259" key="6">
    <source>
        <dbReference type="PROSITE" id="PS50011"/>
    </source>
</evidence>
<evidence type="ECO:0000256" key="1">
    <source>
        <dbReference type="ARBA" id="ARBA00022527"/>
    </source>
</evidence>
<evidence type="ECO:0000313" key="8">
    <source>
        <dbReference type="Proteomes" id="UP000283634"/>
    </source>
</evidence>
<proteinExistence type="predicted"/>
<sequence>MNFASDGSLYNMLRRYTKFKVDQAKQYLRDVLKGLAYLHRKVIFHRNIKPQNVLFLETELCKLSDFGTSKRLLKLSNTSQPGGNAPYMDPETARGKAEKASDIWSFGIMMAQILKQWSALAQHGGNGTLGLLLQCRRV</sequence>
<evidence type="ECO:0000256" key="4">
    <source>
        <dbReference type="ARBA" id="ARBA00022777"/>
    </source>
</evidence>
<evidence type="ECO:0000256" key="3">
    <source>
        <dbReference type="ARBA" id="ARBA00022741"/>
    </source>
</evidence>
<name>A0A422NUX0_TRYRA</name>
<organism evidence="7 8">
    <name type="scientific">Trypanosoma rangeli</name>
    <dbReference type="NCBI Taxonomy" id="5698"/>
    <lineage>
        <taxon>Eukaryota</taxon>
        <taxon>Discoba</taxon>
        <taxon>Euglenozoa</taxon>
        <taxon>Kinetoplastea</taxon>
        <taxon>Metakinetoplastina</taxon>
        <taxon>Trypanosomatida</taxon>
        <taxon>Trypanosomatidae</taxon>
        <taxon>Trypanosoma</taxon>
        <taxon>Herpetosoma</taxon>
    </lineage>
</organism>
<dbReference type="PROSITE" id="PS50011">
    <property type="entry name" value="PROTEIN_KINASE_DOM"/>
    <property type="match status" value="1"/>
</dbReference>
<keyword evidence="8" id="KW-1185">Reference proteome</keyword>
<dbReference type="InterPro" id="IPR000719">
    <property type="entry name" value="Prot_kinase_dom"/>
</dbReference>
<evidence type="ECO:0000313" key="7">
    <source>
        <dbReference type="EMBL" id="RNF09265.1"/>
    </source>
</evidence>
<keyword evidence="4 7" id="KW-0418">Kinase</keyword>